<comment type="catalytic activity">
    <reaction evidence="10">
        <text>a 2,3-saturated acyl-[ACP] + NADP(+) = a (2E)-enoyl-[ACP] + NADPH + H(+)</text>
        <dbReference type="Rhea" id="RHEA:22564"/>
        <dbReference type="Rhea" id="RHEA-COMP:9925"/>
        <dbReference type="Rhea" id="RHEA-COMP:9926"/>
        <dbReference type="ChEBI" id="CHEBI:15378"/>
        <dbReference type="ChEBI" id="CHEBI:57783"/>
        <dbReference type="ChEBI" id="CHEBI:58349"/>
        <dbReference type="ChEBI" id="CHEBI:78784"/>
        <dbReference type="ChEBI" id="CHEBI:78785"/>
        <dbReference type="EC" id="1.3.1.104"/>
    </reaction>
</comment>
<dbReference type="Gene3D" id="3.40.50.720">
    <property type="entry name" value="NAD(P)-binding Rossmann-like Domain"/>
    <property type="match status" value="1"/>
</dbReference>
<feature type="domain" description="Enoyl reductase (ER)" evidence="11">
    <location>
        <begin position="11"/>
        <end position="318"/>
    </location>
</feature>
<evidence type="ECO:0000256" key="9">
    <source>
        <dbReference type="ARBA" id="ARBA00038963"/>
    </source>
</evidence>
<dbReference type="Pfam" id="PF13602">
    <property type="entry name" value="ADH_zinc_N_2"/>
    <property type="match status" value="1"/>
</dbReference>
<dbReference type="EC" id="1.3.1.104" evidence="9"/>
<evidence type="ECO:0000256" key="1">
    <source>
        <dbReference type="ARBA" id="ARBA00010371"/>
    </source>
</evidence>
<dbReference type="Gene3D" id="3.90.180.10">
    <property type="entry name" value="Medium-chain alcohol dehydrogenases, catalytic domain"/>
    <property type="match status" value="1"/>
</dbReference>
<name>B0T958_CAUSK</name>
<keyword evidence="8" id="KW-0275">Fatty acid biosynthesis</keyword>
<reference evidence="12" key="1">
    <citation type="submission" date="2008-01" db="EMBL/GenBank/DDBJ databases">
        <title>Complete sequence of plasmid1 pCAUL01 of Caulobacter sp. K31.</title>
        <authorList>
            <consortium name="US DOE Joint Genome Institute"/>
            <person name="Copeland A."/>
            <person name="Lucas S."/>
            <person name="Lapidus A."/>
            <person name="Barry K."/>
            <person name="Glavina del Rio T."/>
            <person name="Dalin E."/>
            <person name="Tice H."/>
            <person name="Pitluck S."/>
            <person name="Bruce D."/>
            <person name="Goodwin L."/>
            <person name="Thompson L.S."/>
            <person name="Brettin T."/>
            <person name="Detter J.C."/>
            <person name="Han C."/>
            <person name="Schmutz J."/>
            <person name="Larimer F."/>
            <person name="Land M."/>
            <person name="Hauser L."/>
            <person name="Kyrpides N."/>
            <person name="Kim E."/>
            <person name="Stephens C."/>
            <person name="Richardson P."/>
        </authorList>
    </citation>
    <scope>NUCLEOTIDE SEQUENCE [LARGE SCALE GENOMIC DNA]</scope>
    <source>
        <strain evidence="12">K31</strain>
        <plasmid evidence="12">pCAUL01</plasmid>
    </source>
</reference>
<dbReference type="CDD" id="cd05282">
    <property type="entry name" value="ETR_like"/>
    <property type="match status" value="1"/>
</dbReference>
<sequence length="324" mass="34442">MRAIQISSYGAPSEVIGLVEIDEPPRPWRGQVLLGMDYAPISMHDLYVAQGLFPVRPQAPSVIGNEGVGRVLAVGPEVEGLRVGDRVLAPLFSMTWRERLVVDAAGLFPLPEEADPRQLSMLGINPPTASLILSEYVDLQPGDWVVQNAANSGVGRSLIAIAKQRGLRTINFVRRAELVDELLAAGGDIVALDRPDELARIAQIVGSGRVRLGVDGVAGKATTALTRVMTEQSVLLAYAVASGEPMAVNMLDLVYKRMAAYGFYLGHPEHAEALAEAVAEAAPLVISGQLHVPIAATYPLEAIKEAVAHAQRGGKVLLEITASA</sequence>
<evidence type="ECO:0000256" key="7">
    <source>
        <dbReference type="ARBA" id="ARBA00023098"/>
    </source>
</evidence>
<dbReference type="GO" id="GO:0141148">
    <property type="term" value="F:enoyl-[acyl-carrier-protein] reductase (NADPH) activity"/>
    <property type="evidence" value="ECO:0007669"/>
    <property type="project" value="UniProtKB-EC"/>
</dbReference>
<dbReference type="InterPro" id="IPR036291">
    <property type="entry name" value="NAD(P)-bd_dom_sf"/>
</dbReference>
<dbReference type="SUPFAM" id="SSF50129">
    <property type="entry name" value="GroES-like"/>
    <property type="match status" value="1"/>
</dbReference>
<dbReference type="GO" id="GO:0006633">
    <property type="term" value="P:fatty acid biosynthetic process"/>
    <property type="evidence" value="ECO:0007669"/>
    <property type="project" value="UniProtKB-KW"/>
</dbReference>
<keyword evidence="5" id="KW-0809">Transit peptide</keyword>
<dbReference type="InterPro" id="IPR020843">
    <property type="entry name" value="ER"/>
</dbReference>
<keyword evidence="7" id="KW-0443">Lipid metabolism</keyword>
<dbReference type="SUPFAM" id="SSF51735">
    <property type="entry name" value="NAD(P)-binding Rossmann-fold domains"/>
    <property type="match status" value="1"/>
</dbReference>
<evidence type="ECO:0000256" key="6">
    <source>
        <dbReference type="ARBA" id="ARBA00023002"/>
    </source>
</evidence>
<dbReference type="SMART" id="SM00829">
    <property type="entry name" value="PKS_ER"/>
    <property type="match status" value="1"/>
</dbReference>
<evidence type="ECO:0000256" key="2">
    <source>
        <dbReference type="ARBA" id="ARBA00022516"/>
    </source>
</evidence>
<organism evidence="12">
    <name type="scientific">Caulobacter sp. (strain K31)</name>
    <dbReference type="NCBI Taxonomy" id="366602"/>
    <lineage>
        <taxon>Bacteria</taxon>
        <taxon>Pseudomonadati</taxon>
        <taxon>Pseudomonadota</taxon>
        <taxon>Alphaproteobacteria</taxon>
        <taxon>Caulobacterales</taxon>
        <taxon>Caulobacteraceae</taxon>
        <taxon>Caulobacter</taxon>
    </lineage>
</organism>
<evidence type="ECO:0000259" key="11">
    <source>
        <dbReference type="SMART" id="SM00829"/>
    </source>
</evidence>
<evidence type="ECO:0000313" key="12">
    <source>
        <dbReference type="EMBL" id="ABZ74233.1"/>
    </source>
</evidence>
<evidence type="ECO:0000256" key="8">
    <source>
        <dbReference type="ARBA" id="ARBA00023160"/>
    </source>
</evidence>
<dbReference type="InterPro" id="IPR051034">
    <property type="entry name" value="Mito_Enoyl-ACP_Reductase"/>
</dbReference>
<accession>B0T958</accession>
<evidence type="ECO:0000256" key="10">
    <source>
        <dbReference type="ARBA" id="ARBA00048843"/>
    </source>
</evidence>
<gene>
    <name evidence="12" type="ordered locus">Caul_5113</name>
</gene>
<dbReference type="EMBL" id="CP000928">
    <property type="protein sequence ID" value="ABZ74233.1"/>
    <property type="molecule type" value="Genomic_DNA"/>
</dbReference>
<keyword evidence="2" id="KW-0444">Lipid biosynthesis</keyword>
<dbReference type="PANTHER" id="PTHR43981">
    <property type="entry name" value="ENOYL-[ACYL-CARRIER-PROTEIN] REDUCTASE, MITOCHONDRIAL"/>
    <property type="match status" value="1"/>
</dbReference>
<keyword evidence="3" id="KW-0276">Fatty acid metabolism</keyword>
<evidence type="ECO:0000256" key="3">
    <source>
        <dbReference type="ARBA" id="ARBA00022832"/>
    </source>
</evidence>
<comment type="similarity">
    <text evidence="1">Belongs to the zinc-containing alcohol dehydrogenase family. Quinone oxidoreductase subfamily.</text>
</comment>
<dbReference type="HOGENOM" id="CLU_026673_17_2_5"/>
<dbReference type="OrthoDB" id="9806940at2"/>
<keyword evidence="12" id="KW-0614">Plasmid</keyword>
<protein>
    <recommendedName>
        <fullName evidence="9">enoyl-[acyl-carrier-protein] reductase</fullName>
        <ecNumber evidence="9">1.3.1.104</ecNumber>
    </recommendedName>
</protein>
<dbReference type="AlphaFoldDB" id="B0T958"/>
<dbReference type="InterPro" id="IPR011032">
    <property type="entry name" value="GroES-like_sf"/>
</dbReference>
<keyword evidence="4" id="KW-0521">NADP</keyword>
<evidence type="ECO:0000256" key="4">
    <source>
        <dbReference type="ARBA" id="ARBA00022857"/>
    </source>
</evidence>
<dbReference type="InterPro" id="IPR013154">
    <property type="entry name" value="ADH-like_N"/>
</dbReference>
<keyword evidence="6" id="KW-0560">Oxidoreductase</keyword>
<geneLocation type="plasmid" evidence="12">
    <name>pCAUL01</name>
</geneLocation>
<dbReference type="PANTHER" id="PTHR43981:SF2">
    <property type="entry name" value="ENOYL-[ACYL-CARRIER-PROTEIN] REDUCTASE, MITOCHONDRIAL"/>
    <property type="match status" value="1"/>
</dbReference>
<dbReference type="KEGG" id="cak:Caul_5113"/>
<evidence type="ECO:0000256" key="5">
    <source>
        <dbReference type="ARBA" id="ARBA00022946"/>
    </source>
</evidence>
<proteinExistence type="inferred from homology"/>
<dbReference type="Pfam" id="PF08240">
    <property type="entry name" value="ADH_N"/>
    <property type="match status" value="1"/>
</dbReference>